<dbReference type="Proteomes" id="UP000178230">
    <property type="component" value="Unassembled WGS sequence"/>
</dbReference>
<dbReference type="SUPFAM" id="SSF82771">
    <property type="entry name" value="GIY-YIG endonuclease"/>
    <property type="match status" value="1"/>
</dbReference>
<proteinExistence type="inferred from homology"/>
<reference evidence="3 4" key="1">
    <citation type="journal article" date="2016" name="Nat. Commun.">
        <title>Thousands of microbial genomes shed light on interconnected biogeochemical processes in an aquifer system.</title>
        <authorList>
            <person name="Anantharaman K."/>
            <person name="Brown C.T."/>
            <person name="Hug L.A."/>
            <person name="Sharon I."/>
            <person name="Castelle C.J."/>
            <person name="Probst A.J."/>
            <person name="Thomas B.C."/>
            <person name="Singh A."/>
            <person name="Wilkins M.J."/>
            <person name="Karaoz U."/>
            <person name="Brodie E.L."/>
            <person name="Williams K.H."/>
            <person name="Hubbard S.S."/>
            <person name="Banfield J.F."/>
        </authorList>
    </citation>
    <scope>NUCLEOTIDE SEQUENCE [LARGE SCALE GENOMIC DNA]</scope>
</reference>
<dbReference type="EMBL" id="MFIY01000059">
    <property type="protein sequence ID" value="OGF99303.1"/>
    <property type="molecule type" value="Genomic_DNA"/>
</dbReference>
<sequence>MHYVYVLKSKVYNYFYTGCTNDLSKRLEEHNIGKVISNKAYKPFYLIYYEACISIKDAFKREKYLKSRLGKNYLKNRLRNWFIKYHLCMPRHV</sequence>
<evidence type="ECO:0000313" key="3">
    <source>
        <dbReference type="EMBL" id="OGF99303.1"/>
    </source>
</evidence>
<dbReference type="InterPro" id="IPR035901">
    <property type="entry name" value="GIY-YIG_endonuc_sf"/>
</dbReference>
<feature type="domain" description="GIY-YIG" evidence="2">
    <location>
        <begin position="1"/>
        <end position="77"/>
    </location>
</feature>
<organism evidence="3 4">
    <name type="scientific">Candidatus Gottesmanbacteria bacterium RBG_13_37_7</name>
    <dbReference type="NCBI Taxonomy" id="1798369"/>
    <lineage>
        <taxon>Bacteria</taxon>
        <taxon>Candidatus Gottesmaniibacteriota</taxon>
    </lineage>
</organism>
<dbReference type="AlphaFoldDB" id="A0A1F5YGP7"/>
<dbReference type="PANTHER" id="PTHR34477">
    <property type="entry name" value="UPF0213 PROTEIN YHBQ"/>
    <property type="match status" value="1"/>
</dbReference>
<name>A0A1F5YGP7_9BACT</name>
<protein>
    <recommendedName>
        <fullName evidence="2">GIY-YIG domain-containing protein</fullName>
    </recommendedName>
</protein>
<evidence type="ECO:0000256" key="1">
    <source>
        <dbReference type="ARBA" id="ARBA00007435"/>
    </source>
</evidence>
<dbReference type="InterPro" id="IPR000305">
    <property type="entry name" value="GIY-YIG_endonuc"/>
</dbReference>
<gene>
    <name evidence="3" type="ORF">A2Y99_05025</name>
</gene>
<comment type="caution">
    <text evidence="3">The sequence shown here is derived from an EMBL/GenBank/DDBJ whole genome shotgun (WGS) entry which is preliminary data.</text>
</comment>
<dbReference type="PROSITE" id="PS50164">
    <property type="entry name" value="GIY_YIG"/>
    <property type="match status" value="1"/>
</dbReference>
<evidence type="ECO:0000313" key="4">
    <source>
        <dbReference type="Proteomes" id="UP000178230"/>
    </source>
</evidence>
<dbReference type="PANTHER" id="PTHR34477:SF5">
    <property type="entry name" value="BSL5627 PROTEIN"/>
    <property type="match status" value="1"/>
</dbReference>
<evidence type="ECO:0000259" key="2">
    <source>
        <dbReference type="PROSITE" id="PS50164"/>
    </source>
</evidence>
<dbReference type="InterPro" id="IPR050190">
    <property type="entry name" value="UPF0213_domain"/>
</dbReference>
<dbReference type="Gene3D" id="3.40.1440.10">
    <property type="entry name" value="GIY-YIG endonuclease"/>
    <property type="match status" value="1"/>
</dbReference>
<dbReference type="Pfam" id="PF01541">
    <property type="entry name" value="GIY-YIG"/>
    <property type="match status" value="1"/>
</dbReference>
<accession>A0A1F5YGP7</accession>
<comment type="similarity">
    <text evidence="1">Belongs to the UPF0213 family.</text>
</comment>